<feature type="transmembrane region" description="Helical" evidence="1">
    <location>
        <begin position="298"/>
        <end position="315"/>
    </location>
</feature>
<gene>
    <name evidence="2" type="ORF">IAC58_05415</name>
</gene>
<feature type="transmembrane region" description="Helical" evidence="1">
    <location>
        <begin position="211"/>
        <end position="233"/>
    </location>
</feature>
<feature type="transmembrane region" description="Helical" evidence="1">
    <location>
        <begin position="77"/>
        <end position="94"/>
    </location>
</feature>
<feature type="transmembrane region" description="Helical" evidence="1">
    <location>
        <begin position="52"/>
        <end position="71"/>
    </location>
</feature>
<comment type="caution">
    <text evidence="2">The sequence shown here is derived from an EMBL/GenBank/DDBJ whole genome shotgun (WGS) entry which is preliminary data.</text>
</comment>
<dbReference type="Proteomes" id="UP000823613">
    <property type="component" value="Unassembled WGS sequence"/>
</dbReference>
<name>A0A9D9DKR3_9BACL</name>
<evidence type="ECO:0000313" key="2">
    <source>
        <dbReference type="EMBL" id="MBO8427960.1"/>
    </source>
</evidence>
<evidence type="ECO:0000313" key="3">
    <source>
        <dbReference type="Proteomes" id="UP000823613"/>
    </source>
</evidence>
<keyword evidence="1" id="KW-1133">Transmembrane helix</keyword>
<keyword evidence="1" id="KW-0472">Membrane</keyword>
<protein>
    <submittedName>
        <fullName evidence="2">EpsG family protein</fullName>
    </submittedName>
</protein>
<organism evidence="2 3">
    <name type="scientific">Candidatus Onthovivens merdipullorum</name>
    <dbReference type="NCBI Taxonomy" id="2840889"/>
    <lineage>
        <taxon>Bacteria</taxon>
        <taxon>Bacillati</taxon>
        <taxon>Bacillota</taxon>
        <taxon>Bacilli</taxon>
        <taxon>Bacillales</taxon>
        <taxon>Candidatus Onthovivens</taxon>
    </lineage>
</organism>
<dbReference type="Pfam" id="PF14897">
    <property type="entry name" value="EpsG"/>
    <property type="match status" value="1"/>
</dbReference>
<dbReference type="AlphaFoldDB" id="A0A9D9DKR3"/>
<proteinExistence type="predicted"/>
<feature type="transmembrane region" description="Helical" evidence="1">
    <location>
        <begin position="99"/>
        <end position="114"/>
    </location>
</feature>
<dbReference type="EMBL" id="JADIMY010000109">
    <property type="protein sequence ID" value="MBO8427960.1"/>
    <property type="molecule type" value="Genomic_DNA"/>
</dbReference>
<keyword evidence="1" id="KW-0812">Transmembrane</keyword>
<reference evidence="2" key="2">
    <citation type="journal article" date="2021" name="PeerJ">
        <title>Extensive microbial diversity within the chicken gut microbiome revealed by metagenomics and culture.</title>
        <authorList>
            <person name="Gilroy R."/>
            <person name="Ravi A."/>
            <person name="Getino M."/>
            <person name="Pursley I."/>
            <person name="Horton D.L."/>
            <person name="Alikhan N.F."/>
            <person name="Baker D."/>
            <person name="Gharbi K."/>
            <person name="Hall N."/>
            <person name="Watson M."/>
            <person name="Adriaenssens E.M."/>
            <person name="Foster-Nyarko E."/>
            <person name="Jarju S."/>
            <person name="Secka A."/>
            <person name="Antonio M."/>
            <person name="Oren A."/>
            <person name="Chaudhuri R.R."/>
            <person name="La Ragione R."/>
            <person name="Hildebrand F."/>
            <person name="Pallen M.J."/>
        </authorList>
    </citation>
    <scope>NUCLEOTIDE SEQUENCE</scope>
    <source>
        <strain evidence="2">11159</strain>
    </source>
</reference>
<reference evidence="2" key="1">
    <citation type="submission" date="2020-10" db="EMBL/GenBank/DDBJ databases">
        <authorList>
            <person name="Gilroy R."/>
        </authorList>
    </citation>
    <scope>NUCLEOTIDE SEQUENCE</scope>
    <source>
        <strain evidence="2">11159</strain>
    </source>
</reference>
<feature type="transmembrane region" description="Helical" evidence="1">
    <location>
        <begin position="245"/>
        <end position="268"/>
    </location>
</feature>
<dbReference type="InterPro" id="IPR049458">
    <property type="entry name" value="EpsG-like"/>
</dbReference>
<sequence>MSGFRYGIGVDYFYSDTRTLNFQREGFDVPFDEPFLNLISKIIISLSLPNQVFFIFLSLITIACYIISIFISDEQNYLFQFFVLIFYCIFFNSLNQSRNGTSIALGLLAFAIVLNCKKKWYFIILSLLVSCLSILFHNSGIINIAIVIIYLLFYFFNKRLKNKNLIVTYTCIIAISPLIFVLLYFTIDKIPILNNFAYFFSYDFDSTGTPLVKFLAGFFSFSIPMIGFVFYLLNFVNTEDYFMKFIGFILFLNMIFMTFGVLINSLLLSDRLKSTLYFLELFIVPYMFSKLPKENQRYIYGGLVSFIMIAVFFSSQTSNGTYPYRSLFGIDFYIY</sequence>
<feature type="transmembrane region" description="Helical" evidence="1">
    <location>
        <begin position="165"/>
        <end position="187"/>
    </location>
</feature>
<evidence type="ECO:0000256" key="1">
    <source>
        <dbReference type="SAM" id="Phobius"/>
    </source>
</evidence>
<feature type="transmembrane region" description="Helical" evidence="1">
    <location>
        <begin position="120"/>
        <end position="153"/>
    </location>
</feature>
<accession>A0A9D9DKR3</accession>